<evidence type="ECO:0000313" key="4">
    <source>
        <dbReference type="Proteomes" id="UP000567922"/>
    </source>
</evidence>
<dbReference type="InterPro" id="IPR021449">
    <property type="entry name" value="DUF3099"/>
</dbReference>
<dbReference type="EMBL" id="JACHWS010000003">
    <property type="protein sequence ID" value="MBB3038446.1"/>
    <property type="molecule type" value="Genomic_DNA"/>
</dbReference>
<proteinExistence type="predicted"/>
<dbReference type="Proteomes" id="UP000567922">
    <property type="component" value="Unassembled WGS sequence"/>
</dbReference>
<evidence type="ECO:0008006" key="5">
    <source>
        <dbReference type="Google" id="ProtNLM"/>
    </source>
</evidence>
<comment type="caution">
    <text evidence="3">The sequence shown here is derived from an EMBL/GenBank/DDBJ whole genome shotgun (WGS) entry which is preliminary data.</text>
</comment>
<keyword evidence="4" id="KW-1185">Reference proteome</keyword>
<organism evidence="3 4">
    <name type="scientific">Hoyosella altamirensis</name>
    <dbReference type="NCBI Taxonomy" id="616997"/>
    <lineage>
        <taxon>Bacteria</taxon>
        <taxon>Bacillati</taxon>
        <taxon>Actinomycetota</taxon>
        <taxon>Actinomycetes</taxon>
        <taxon>Mycobacteriales</taxon>
        <taxon>Hoyosellaceae</taxon>
        <taxon>Hoyosella</taxon>
    </lineage>
</organism>
<keyword evidence="2" id="KW-0472">Membrane</keyword>
<keyword evidence="2" id="KW-1133">Transmembrane helix</keyword>
<gene>
    <name evidence="3" type="ORF">FHU29_002915</name>
</gene>
<evidence type="ECO:0000313" key="3">
    <source>
        <dbReference type="EMBL" id="MBB3038446.1"/>
    </source>
</evidence>
<dbReference type="Pfam" id="PF11298">
    <property type="entry name" value="DUF3099"/>
    <property type="match status" value="1"/>
</dbReference>
<reference evidence="3 4" key="1">
    <citation type="submission" date="2020-08" db="EMBL/GenBank/DDBJ databases">
        <title>Sequencing the genomes of 1000 actinobacteria strains.</title>
        <authorList>
            <person name="Klenk H.-P."/>
        </authorList>
    </citation>
    <scope>NUCLEOTIDE SEQUENCE [LARGE SCALE GENOMIC DNA]</scope>
    <source>
        <strain evidence="3 4">DSM 45258</strain>
    </source>
</reference>
<feature type="region of interest" description="Disordered" evidence="1">
    <location>
        <begin position="1"/>
        <end position="21"/>
    </location>
</feature>
<dbReference type="RefSeq" id="WP_232322966.1">
    <property type="nucleotide sequence ID" value="NZ_BDDI01000008.1"/>
</dbReference>
<evidence type="ECO:0000256" key="1">
    <source>
        <dbReference type="SAM" id="MobiDB-lite"/>
    </source>
</evidence>
<accession>A0A839RQS7</accession>
<feature type="compositionally biased region" description="Polar residues" evidence="1">
    <location>
        <begin position="1"/>
        <end position="11"/>
    </location>
</feature>
<dbReference type="AlphaFoldDB" id="A0A839RQS7"/>
<feature type="transmembrane region" description="Helical" evidence="2">
    <location>
        <begin position="75"/>
        <end position="95"/>
    </location>
</feature>
<evidence type="ECO:0000256" key="2">
    <source>
        <dbReference type="SAM" id="Phobius"/>
    </source>
</evidence>
<sequence>MTNHPRSSQGGFFTGDESTAKAFGKPSKPLLITGATESFEQQHRARVRKYTILMSFRIPALILAAIAYSVTGTGWVPLLIVALSIPLPWVAVLIANDRPPRRKGEPDRYDARRRAIKEEQRAIEQQKHETIDG</sequence>
<protein>
    <recommendedName>
        <fullName evidence="5">DUF3099 domain-containing protein</fullName>
    </recommendedName>
</protein>
<feature type="transmembrane region" description="Helical" evidence="2">
    <location>
        <begin position="50"/>
        <end position="69"/>
    </location>
</feature>
<name>A0A839RQS7_9ACTN</name>
<keyword evidence="2" id="KW-0812">Transmembrane</keyword>